<reference evidence="2" key="1">
    <citation type="journal article" date="2017" name="Gigascience">
        <title>The genome draft of coconut (Cocos nucifera).</title>
        <authorList>
            <person name="Xiao Y."/>
            <person name="Xu P."/>
            <person name="Fan H."/>
            <person name="Baudouin L."/>
            <person name="Xia W."/>
            <person name="Bocs S."/>
            <person name="Xu J."/>
            <person name="Li Q."/>
            <person name="Guo A."/>
            <person name="Zhou L."/>
            <person name="Li J."/>
            <person name="Wu Y."/>
            <person name="Ma Z."/>
            <person name="Armero A."/>
            <person name="Issali A.E."/>
            <person name="Liu N."/>
            <person name="Peng M."/>
            <person name="Yang Y."/>
        </authorList>
    </citation>
    <scope>NUCLEOTIDE SEQUENCE</scope>
    <source>
        <tissue evidence="2">Spear leaf of Hainan Tall coconut</tissue>
    </source>
</reference>
<proteinExistence type="predicted"/>
<organism evidence="2 3">
    <name type="scientific">Cocos nucifera</name>
    <name type="common">Coconut palm</name>
    <dbReference type="NCBI Taxonomy" id="13894"/>
    <lineage>
        <taxon>Eukaryota</taxon>
        <taxon>Viridiplantae</taxon>
        <taxon>Streptophyta</taxon>
        <taxon>Embryophyta</taxon>
        <taxon>Tracheophyta</taxon>
        <taxon>Spermatophyta</taxon>
        <taxon>Magnoliopsida</taxon>
        <taxon>Liliopsida</taxon>
        <taxon>Arecaceae</taxon>
        <taxon>Arecoideae</taxon>
        <taxon>Cocoseae</taxon>
        <taxon>Attaleinae</taxon>
        <taxon>Cocos</taxon>
    </lineage>
</organism>
<keyword evidence="3" id="KW-1185">Reference proteome</keyword>
<feature type="region of interest" description="Disordered" evidence="1">
    <location>
        <begin position="29"/>
        <end position="67"/>
    </location>
</feature>
<feature type="compositionally biased region" description="Basic residues" evidence="1">
    <location>
        <begin position="53"/>
        <end position="64"/>
    </location>
</feature>
<accession>A0A8K0I004</accession>
<dbReference type="AlphaFoldDB" id="A0A8K0I004"/>
<sequence length="223" mass="24679">MDALEVILEVEAPPSSELGAITKVTGSLMPSDSPAEACIPKPLAGGEKEVEKKKAKSNLRRSSGRKRDEVDLSLKEKSIEVEGLQEALCKKKNISVGLKITLGLEKEQKRKVEAEIAKLREKIFMQISEAMAQGIEEFMVFLEMRDLNIKFDQEAFNKSFEVCENRMASKFSKLDLNFPYEGAPKNEMEPSIDAADPPPIEPTIEELGLTNTTPDTSLAPPKV</sequence>
<evidence type="ECO:0000313" key="3">
    <source>
        <dbReference type="Proteomes" id="UP000797356"/>
    </source>
</evidence>
<comment type="caution">
    <text evidence="2">The sequence shown here is derived from an EMBL/GenBank/DDBJ whole genome shotgun (WGS) entry which is preliminary data.</text>
</comment>
<protein>
    <submittedName>
        <fullName evidence="2">Uncharacterized protein</fullName>
    </submittedName>
</protein>
<evidence type="ECO:0000256" key="1">
    <source>
        <dbReference type="SAM" id="MobiDB-lite"/>
    </source>
</evidence>
<gene>
    <name evidence="2" type="ORF">COCNU_02G009260</name>
</gene>
<feature type="region of interest" description="Disordered" evidence="1">
    <location>
        <begin position="182"/>
        <end position="223"/>
    </location>
</feature>
<reference evidence="2" key="2">
    <citation type="submission" date="2019-07" db="EMBL/GenBank/DDBJ databases">
        <authorList>
            <person name="Yang Y."/>
            <person name="Bocs S."/>
            <person name="Baudouin L."/>
        </authorList>
    </citation>
    <scope>NUCLEOTIDE SEQUENCE</scope>
    <source>
        <tissue evidence="2">Spear leaf of Hainan Tall coconut</tissue>
    </source>
</reference>
<evidence type="ECO:0000313" key="2">
    <source>
        <dbReference type="EMBL" id="KAG1330958.1"/>
    </source>
</evidence>
<dbReference type="Proteomes" id="UP000797356">
    <property type="component" value="Chromosome 2"/>
</dbReference>
<dbReference type="EMBL" id="CM017873">
    <property type="protein sequence ID" value="KAG1330958.1"/>
    <property type="molecule type" value="Genomic_DNA"/>
</dbReference>
<name>A0A8K0I004_COCNU</name>